<evidence type="ECO:0000313" key="1">
    <source>
        <dbReference type="EMBL" id="TDL24225.1"/>
    </source>
</evidence>
<dbReference type="Proteomes" id="UP000294933">
    <property type="component" value="Unassembled WGS sequence"/>
</dbReference>
<dbReference type="Gene3D" id="1.25.40.20">
    <property type="entry name" value="Ankyrin repeat-containing domain"/>
    <property type="match status" value="1"/>
</dbReference>
<sequence>MSRSSSFTGTGTSTFKCPPQLPRKLLRELARNPVVAGQPVTILQSIFDELRYKIALRTFPVDHLWQIEGSPCQQNLLQIAANIGDLPLAYEMIRLGANLNTTDQYGRTSLFHAVQILKTLALCTEEPQFYPVPNNYEFDTNMGQRIEKVACLLI</sequence>
<keyword evidence="2" id="KW-1185">Reference proteome</keyword>
<dbReference type="OrthoDB" id="2792537at2759"/>
<dbReference type="AlphaFoldDB" id="A0A4Y7Q9T9"/>
<gene>
    <name evidence="1" type="ORF">BD410DRAFT_838273</name>
</gene>
<name>A0A4Y7Q9T9_9AGAM</name>
<organism evidence="1 2">
    <name type="scientific">Rickenella mellea</name>
    <dbReference type="NCBI Taxonomy" id="50990"/>
    <lineage>
        <taxon>Eukaryota</taxon>
        <taxon>Fungi</taxon>
        <taxon>Dikarya</taxon>
        <taxon>Basidiomycota</taxon>
        <taxon>Agaricomycotina</taxon>
        <taxon>Agaricomycetes</taxon>
        <taxon>Hymenochaetales</taxon>
        <taxon>Rickenellaceae</taxon>
        <taxon>Rickenella</taxon>
    </lineage>
</organism>
<dbReference type="EMBL" id="ML170167">
    <property type="protein sequence ID" value="TDL24225.1"/>
    <property type="molecule type" value="Genomic_DNA"/>
</dbReference>
<evidence type="ECO:0000313" key="2">
    <source>
        <dbReference type="Proteomes" id="UP000294933"/>
    </source>
</evidence>
<dbReference type="VEuPathDB" id="FungiDB:BD410DRAFT_838273"/>
<reference evidence="1 2" key="1">
    <citation type="submission" date="2018-06" db="EMBL/GenBank/DDBJ databases">
        <title>A transcriptomic atlas of mushroom development highlights an independent origin of complex multicellularity.</title>
        <authorList>
            <consortium name="DOE Joint Genome Institute"/>
            <person name="Krizsan K."/>
            <person name="Almasi E."/>
            <person name="Merenyi Z."/>
            <person name="Sahu N."/>
            <person name="Viragh M."/>
            <person name="Koszo T."/>
            <person name="Mondo S."/>
            <person name="Kiss B."/>
            <person name="Balint B."/>
            <person name="Kues U."/>
            <person name="Barry K."/>
            <person name="Hegedus J.C."/>
            <person name="Henrissat B."/>
            <person name="Johnson J."/>
            <person name="Lipzen A."/>
            <person name="Ohm R."/>
            <person name="Nagy I."/>
            <person name="Pangilinan J."/>
            <person name="Yan J."/>
            <person name="Xiong Y."/>
            <person name="Grigoriev I.V."/>
            <person name="Hibbett D.S."/>
            <person name="Nagy L.G."/>
        </authorList>
    </citation>
    <scope>NUCLEOTIDE SEQUENCE [LARGE SCALE GENOMIC DNA]</scope>
    <source>
        <strain evidence="1 2">SZMC22713</strain>
    </source>
</reference>
<dbReference type="SUPFAM" id="SSF48403">
    <property type="entry name" value="Ankyrin repeat"/>
    <property type="match status" value="1"/>
</dbReference>
<accession>A0A4Y7Q9T9</accession>
<dbReference type="InterPro" id="IPR036770">
    <property type="entry name" value="Ankyrin_rpt-contain_sf"/>
</dbReference>
<proteinExistence type="predicted"/>
<protein>
    <submittedName>
        <fullName evidence="1">Uncharacterized protein</fullName>
    </submittedName>
</protein>